<protein>
    <submittedName>
        <fullName evidence="1">Uncharacterized protein</fullName>
    </submittedName>
</protein>
<gene>
    <name evidence="1" type="ORF">SAMN06295955_11585</name>
</gene>
<dbReference type="GO" id="GO:0003676">
    <property type="term" value="F:nucleic acid binding"/>
    <property type="evidence" value="ECO:0007669"/>
    <property type="project" value="InterPro"/>
</dbReference>
<proteinExistence type="predicted"/>
<keyword evidence="2" id="KW-1185">Reference proteome</keyword>
<reference evidence="1 2" key="1">
    <citation type="submission" date="2017-06" db="EMBL/GenBank/DDBJ databases">
        <authorList>
            <person name="Kim H.J."/>
            <person name="Triplett B.A."/>
        </authorList>
    </citation>
    <scope>NUCLEOTIDE SEQUENCE [LARGE SCALE GENOMIC DNA]</scope>
    <source>
        <strain evidence="1 2">DS15</strain>
    </source>
</reference>
<dbReference type="Proteomes" id="UP000198339">
    <property type="component" value="Unassembled WGS sequence"/>
</dbReference>
<dbReference type="AlphaFoldDB" id="A0A239KNJ5"/>
<evidence type="ECO:0000313" key="2">
    <source>
        <dbReference type="Proteomes" id="UP000198339"/>
    </source>
</evidence>
<sequence length="180" mass="19788">MALDLSKRSAGLTGWDGTSTRPVVLSKELGSTITNHGLVFARLHGVMNDLWQVIGGADAIYCEEPLQPQALGGHTTFDTLYLAYGLCAHAASFAEAKGVRFHAVNQTAWRRHFIGAMKRGTRRQTLKDYSMERARQLGFSPRNDDEADAIGVLDYACDREGIMPPWRANEVLRPPLGVCA</sequence>
<name>A0A239KNJ5_9SPHN</name>
<dbReference type="EMBL" id="FZPA01000015">
    <property type="protein sequence ID" value="SNT19957.1"/>
    <property type="molecule type" value="Genomic_DNA"/>
</dbReference>
<organism evidence="1 2">
    <name type="scientific">Sphingopyxis indica</name>
    <dbReference type="NCBI Taxonomy" id="436663"/>
    <lineage>
        <taxon>Bacteria</taxon>
        <taxon>Pseudomonadati</taxon>
        <taxon>Pseudomonadota</taxon>
        <taxon>Alphaproteobacteria</taxon>
        <taxon>Sphingomonadales</taxon>
        <taxon>Sphingomonadaceae</taxon>
        <taxon>Sphingopyxis</taxon>
    </lineage>
</organism>
<dbReference type="InterPro" id="IPR036397">
    <property type="entry name" value="RNaseH_sf"/>
</dbReference>
<evidence type="ECO:0000313" key="1">
    <source>
        <dbReference type="EMBL" id="SNT19957.1"/>
    </source>
</evidence>
<dbReference type="Gene3D" id="3.30.420.10">
    <property type="entry name" value="Ribonuclease H-like superfamily/Ribonuclease H"/>
    <property type="match status" value="1"/>
</dbReference>
<accession>A0A239KNJ5</accession>